<evidence type="ECO:0000313" key="2">
    <source>
        <dbReference type="Proteomes" id="UP001151760"/>
    </source>
</evidence>
<name>A0ABQ5GQ84_9ASTR</name>
<reference evidence="1" key="1">
    <citation type="journal article" date="2022" name="Int. J. Mol. Sci.">
        <title>Draft Genome of Tanacetum Coccineum: Genomic Comparison of Closely Related Tanacetum-Family Plants.</title>
        <authorList>
            <person name="Yamashiro T."/>
            <person name="Shiraishi A."/>
            <person name="Nakayama K."/>
            <person name="Satake H."/>
        </authorList>
    </citation>
    <scope>NUCLEOTIDE SEQUENCE</scope>
</reference>
<gene>
    <name evidence="1" type="ORF">Tco_1044359</name>
</gene>
<protein>
    <submittedName>
        <fullName evidence="1">Uncharacterized protein</fullName>
    </submittedName>
</protein>
<sequence length="101" mass="11408">MQIAQPGMNMDQDRQMLMVEDNVGNYVDLGIANQYGIGNVITARAEGNGNGINGNQIRCYNYQGVYHYARNCTIKPRKRDAAYLQTATDCLKRRSKDPTQF</sequence>
<keyword evidence="2" id="KW-1185">Reference proteome</keyword>
<evidence type="ECO:0000313" key="1">
    <source>
        <dbReference type="EMBL" id="GJT77634.1"/>
    </source>
</evidence>
<dbReference type="Proteomes" id="UP001151760">
    <property type="component" value="Unassembled WGS sequence"/>
</dbReference>
<organism evidence="1 2">
    <name type="scientific">Tanacetum coccineum</name>
    <dbReference type="NCBI Taxonomy" id="301880"/>
    <lineage>
        <taxon>Eukaryota</taxon>
        <taxon>Viridiplantae</taxon>
        <taxon>Streptophyta</taxon>
        <taxon>Embryophyta</taxon>
        <taxon>Tracheophyta</taxon>
        <taxon>Spermatophyta</taxon>
        <taxon>Magnoliopsida</taxon>
        <taxon>eudicotyledons</taxon>
        <taxon>Gunneridae</taxon>
        <taxon>Pentapetalae</taxon>
        <taxon>asterids</taxon>
        <taxon>campanulids</taxon>
        <taxon>Asterales</taxon>
        <taxon>Asteraceae</taxon>
        <taxon>Asteroideae</taxon>
        <taxon>Anthemideae</taxon>
        <taxon>Anthemidinae</taxon>
        <taxon>Tanacetum</taxon>
    </lineage>
</organism>
<reference evidence="1" key="2">
    <citation type="submission" date="2022-01" db="EMBL/GenBank/DDBJ databases">
        <authorList>
            <person name="Yamashiro T."/>
            <person name="Shiraishi A."/>
            <person name="Satake H."/>
            <person name="Nakayama K."/>
        </authorList>
    </citation>
    <scope>NUCLEOTIDE SEQUENCE</scope>
</reference>
<proteinExistence type="predicted"/>
<comment type="caution">
    <text evidence="1">The sequence shown here is derived from an EMBL/GenBank/DDBJ whole genome shotgun (WGS) entry which is preliminary data.</text>
</comment>
<accession>A0ABQ5GQ84</accession>
<dbReference type="EMBL" id="BQNB010018729">
    <property type="protein sequence ID" value="GJT77634.1"/>
    <property type="molecule type" value="Genomic_DNA"/>
</dbReference>